<reference evidence="5 6" key="1">
    <citation type="submission" date="2020-04" db="EMBL/GenBank/DDBJ databases">
        <authorList>
            <person name="Alioto T."/>
            <person name="Alioto T."/>
            <person name="Gomez Garrido J."/>
        </authorList>
    </citation>
    <scope>NUCLEOTIDE SEQUENCE [LARGE SCALE GENOMIC DNA]</scope>
</reference>
<evidence type="ECO:0008006" key="7">
    <source>
        <dbReference type="Google" id="ProtNLM"/>
    </source>
</evidence>
<dbReference type="InterPro" id="IPR011042">
    <property type="entry name" value="6-blade_b-propeller_TolB-like"/>
</dbReference>
<dbReference type="GO" id="GO:0005576">
    <property type="term" value="C:extracellular region"/>
    <property type="evidence" value="ECO:0007669"/>
    <property type="project" value="UniProtKB-SubCell"/>
</dbReference>
<dbReference type="Gene3D" id="2.120.10.30">
    <property type="entry name" value="TolB, C-terminal domain"/>
    <property type="match status" value="2"/>
</dbReference>
<evidence type="ECO:0000313" key="6">
    <source>
        <dbReference type="Proteomes" id="UP000494165"/>
    </source>
</evidence>
<dbReference type="PANTHER" id="PTHR10009:SF18">
    <property type="entry name" value="PROTEIN YELLOW-LIKE PROTEIN"/>
    <property type="match status" value="1"/>
</dbReference>
<evidence type="ECO:0000313" key="5">
    <source>
        <dbReference type="EMBL" id="CAB3379999.1"/>
    </source>
</evidence>
<keyword evidence="4" id="KW-1133">Transmembrane helix</keyword>
<dbReference type="InterPro" id="IPR032675">
    <property type="entry name" value="LRR_dom_sf"/>
</dbReference>
<dbReference type="SUPFAM" id="SSF101898">
    <property type="entry name" value="NHL repeat"/>
    <property type="match status" value="1"/>
</dbReference>
<gene>
    <name evidence="5" type="ORF">CLODIP_2_CD09092</name>
</gene>
<comment type="subcellular location">
    <subcellularLocation>
        <location evidence="1">Secreted</location>
    </subcellularLocation>
</comment>
<dbReference type="Proteomes" id="UP000494165">
    <property type="component" value="Unassembled WGS sequence"/>
</dbReference>
<protein>
    <recommendedName>
        <fullName evidence="7">Bee-milk protein</fullName>
    </recommendedName>
</protein>
<dbReference type="Pfam" id="PF03022">
    <property type="entry name" value="MRJP"/>
    <property type="match status" value="3"/>
</dbReference>
<evidence type="ECO:0000256" key="4">
    <source>
        <dbReference type="SAM" id="Phobius"/>
    </source>
</evidence>
<dbReference type="PANTHER" id="PTHR10009">
    <property type="entry name" value="PROTEIN YELLOW-RELATED"/>
    <property type="match status" value="1"/>
</dbReference>
<sequence>ESKNNYPHKSYFFGASRDWICEVAATARRSAKQQRTTRRGAAREARGSNKMSPLFAASFLLGLCLASAIDFTTVHEWDEFDYIWPSQSGADTSNEEMKTNFNPLELDLRYMAVFGERLFLSLIVHSGTPASLVWMPKSGSSTAPPKLAPFPSWDLHKNDNCNTIQNARGMEPDTDGRLWVVDDGNRNCQAKLWIFDLANNDKTERIHQFPNTFVHHSYGARKLVDIAVDKTPEDSLAYITENYSEHIIVYSLKMDKSWTVNTPGTRWYSLALSPIREARQLYLGRSYTDELYSISVSELKNEGGNATVNLIGKWKEKLYALLIDSNNVLYAAMIKQNYLSKWNISEPFRRQRFHGVRTLNTYLPFTFAMDTTNTLWLTERNQSGGANRYKLLKAAVGTIFSTSTASTTPQVTVSEGTSDAMGSRIGEKVEPGKTVHIDMAVFRQRIFVCFYSESGDVPLTLAWLPTDARSNSPKLNPFPSREFQVKGNCSTMQSVKIVRVDSVGRLWAVDMGSEKCAAKLWVFDLTNDDSVVLIYQFPNETSARGKDQKPRLKDLVLDEEQKIDCIAYIAEYYSKRMDHLYFSSWNSSNLYCLPVSAIRNRSTESATPSLYAKKKVGAFKMLTDSKDTLYFGARKGEIVQKWNTNRPFQEELIYEGDPNERLLTFSIDMHDNLLLLTKNGDSTIQLKLLNNATGSKSSGNFYFLDCNNNSWINLSLALIILILICIILWLALWVKRLLLPIGFYIKMDARLGLTQTRLINLTRRNKSLAELVTRKVADTFDLYIDQKDQKLSNLPSTLKQKLLRIHTEKWKLHLSTSARQMEIFRQLICKEIEEISINGQLMSGFLSPQSFLYYFAMILRCAAKHAPNVKSLSFNILTSLRAEMMEDIGQLKMLVNLDISECVIFIVHLMEICRNLPSLKFVKAIKVVFVNSQDFDDARDLFESFSHLIVLLFDCLYSTMEEKVKRFWKLCIKHLPNLQAVGKCGTDPNSFLELTEEDLPQEPSQLRKLSTKPSSLLDLHLKFPNMRVLRVLYPEGQVYNDSEVSPLLKFTKIESLELYNVPSIQFVERFVGAYGPRLQRCEIRNPANRHVALELKRIFNSCPELEILILENVAISNCLTPVTFFSKLREFHWLYTDTAEICLSNILRAPLLEKFTLHLPGGRIEADELQKLSRMISDGKILRNLDSFAVSVNSQEMSVDFFHALSSFVKNASAHLPILSKVTCEYWMTQLQFYVMLANDGSPHIVQRLCQNFGDADLLEFFRAYNFEVAVGHSCMYQVPHVSLKMEGTIELEQIRIF</sequence>
<comment type="similarity">
    <text evidence="2">Belongs to the major royal jelly protein family.</text>
</comment>
<dbReference type="InterPro" id="IPR011044">
    <property type="entry name" value="Quino_amine_DH_bsu"/>
</dbReference>
<evidence type="ECO:0000256" key="3">
    <source>
        <dbReference type="ARBA" id="ARBA00022525"/>
    </source>
</evidence>
<dbReference type="InterPro" id="IPR017996">
    <property type="entry name" value="MRJP/yellow-related"/>
</dbReference>
<comment type="caution">
    <text evidence="5">The sequence shown here is derived from an EMBL/GenBank/DDBJ whole genome shotgun (WGS) entry which is preliminary data.</text>
</comment>
<evidence type="ECO:0000256" key="1">
    <source>
        <dbReference type="ARBA" id="ARBA00004613"/>
    </source>
</evidence>
<evidence type="ECO:0000256" key="2">
    <source>
        <dbReference type="ARBA" id="ARBA00009127"/>
    </source>
</evidence>
<keyword evidence="4" id="KW-0812">Transmembrane</keyword>
<name>A0A8S1DFJ1_9INSE</name>
<proteinExistence type="inferred from homology"/>
<dbReference type="Gene3D" id="3.80.10.10">
    <property type="entry name" value="Ribonuclease Inhibitor"/>
    <property type="match status" value="1"/>
</dbReference>
<dbReference type="SUPFAM" id="SSF52058">
    <property type="entry name" value="L domain-like"/>
    <property type="match status" value="1"/>
</dbReference>
<accession>A0A8S1DFJ1</accession>
<keyword evidence="4" id="KW-0472">Membrane</keyword>
<dbReference type="EMBL" id="CADEPI010000198">
    <property type="protein sequence ID" value="CAB3379999.1"/>
    <property type="molecule type" value="Genomic_DNA"/>
</dbReference>
<keyword evidence="3" id="KW-0964">Secreted</keyword>
<feature type="transmembrane region" description="Helical" evidence="4">
    <location>
        <begin position="711"/>
        <end position="734"/>
    </location>
</feature>
<keyword evidence="6" id="KW-1185">Reference proteome</keyword>
<dbReference type="OrthoDB" id="9977471at2759"/>
<feature type="non-terminal residue" evidence="5">
    <location>
        <position position="1298"/>
    </location>
</feature>
<dbReference type="SUPFAM" id="SSF50969">
    <property type="entry name" value="YVTN repeat-like/Quinoprotein amine dehydrogenase"/>
    <property type="match status" value="1"/>
</dbReference>
<organism evidence="5 6">
    <name type="scientific">Cloeon dipterum</name>
    <dbReference type="NCBI Taxonomy" id="197152"/>
    <lineage>
        <taxon>Eukaryota</taxon>
        <taxon>Metazoa</taxon>
        <taxon>Ecdysozoa</taxon>
        <taxon>Arthropoda</taxon>
        <taxon>Hexapoda</taxon>
        <taxon>Insecta</taxon>
        <taxon>Pterygota</taxon>
        <taxon>Palaeoptera</taxon>
        <taxon>Ephemeroptera</taxon>
        <taxon>Pisciforma</taxon>
        <taxon>Baetidae</taxon>
        <taxon>Cloeon</taxon>
    </lineage>
</organism>